<organism evidence="1 2">
    <name type="scientific">Vespula maculifrons</name>
    <name type="common">Eastern yellow jacket</name>
    <name type="synonym">Wasp</name>
    <dbReference type="NCBI Taxonomy" id="7453"/>
    <lineage>
        <taxon>Eukaryota</taxon>
        <taxon>Metazoa</taxon>
        <taxon>Ecdysozoa</taxon>
        <taxon>Arthropoda</taxon>
        <taxon>Hexapoda</taxon>
        <taxon>Insecta</taxon>
        <taxon>Pterygota</taxon>
        <taxon>Neoptera</taxon>
        <taxon>Endopterygota</taxon>
        <taxon>Hymenoptera</taxon>
        <taxon>Apocrita</taxon>
        <taxon>Aculeata</taxon>
        <taxon>Vespoidea</taxon>
        <taxon>Vespidae</taxon>
        <taxon>Vespinae</taxon>
        <taxon>Vespula</taxon>
    </lineage>
</organism>
<comment type="caution">
    <text evidence="1">The sequence shown here is derived from an EMBL/GenBank/DDBJ whole genome shotgun (WGS) entry which is preliminary data.</text>
</comment>
<evidence type="ECO:0000313" key="2">
    <source>
        <dbReference type="Proteomes" id="UP001607303"/>
    </source>
</evidence>
<protein>
    <submittedName>
        <fullName evidence="1">Uncharacterized protein</fullName>
    </submittedName>
</protein>
<reference evidence="1 2" key="1">
    <citation type="journal article" date="2024" name="Ann. Entomol. Soc. Am.">
        <title>Genomic analyses of the southern and eastern yellowjacket wasps (Hymenoptera: Vespidae) reveal evolutionary signatures of social life.</title>
        <authorList>
            <person name="Catto M.A."/>
            <person name="Caine P.B."/>
            <person name="Orr S.E."/>
            <person name="Hunt B.G."/>
            <person name="Goodisman M.A.D."/>
        </authorList>
    </citation>
    <scope>NUCLEOTIDE SEQUENCE [LARGE SCALE GENOMIC DNA]</scope>
    <source>
        <strain evidence="1">232</strain>
        <tissue evidence="1">Head and thorax</tissue>
    </source>
</reference>
<accession>A0ABD2D1L6</accession>
<gene>
    <name evidence="1" type="ORF">V1477_000446</name>
</gene>
<sequence>MKIVSQPNDENLLSSIPANTLGRHGYDVRERVSLRKRERKREKDRDKWYKLSRVYTTSIAISNYIRDYECILFKRFPSKLLTSTCRARTLSSVTTSRCRLCPSDRGKVLGNICDTPYIHATLYLLYTHRHYKCSNEGTTTTIIGPHLAIAVIIR</sequence>
<proteinExistence type="predicted"/>
<keyword evidence="2" id="KW-1185">Reference proteome</keyword>
<dbReference type="EMBL" id="JAYRBN010000007">
    <property type="protein sequence ID" value="KAL2751288.1"/>
    <property type="molecule type" value="Genomic_DNA"/>
</dbReference>
<evidence type="ECO:0000313" key="1">
    <source>
        <dbReference type="EMBL" id="KAL2751288.1"/>
    </source>
</evidence>
<name>A0ABD2D1L6_VESMC</name>
<dbReference type="AlphaFoldDB" id="A0ABD2D1L6"/>
<dbReference type="Proteomes" id="UP001607303">
    <property type="component" value="Unassembled WGS sequence"/>
</dbReference>